<sequence length="239" mass="25684">MTDQIPPVESLPKAESRSETQNCTASSNTTPLHAPLLEGWLPAASHLYPPTQVPDVVTTTTASTQKNSEDVEMTDVNYSNENKININNIDAGSIITTSTPGAECLSTEVTIDASEITCDKISDGNATILNPAAAEPILTADVSKSRNSTPFRAATVENCIDNTNNARATSSQRVDIASTTTTHSMPKEAPLHGAPTRRYLNENVTGVLLEGMKIIVRERPPNPLKALGEYLIKRSKEIN</sequence>
<evidence type="ECO:0000256" key="4">
    <source>
        <dbReference type="SAM" id="MobiDB-lite"/>
    </source>
</evidence>
<proteinExistence type="inferred from homology"/>
<evidence type="ECO:0000256" key="3">
    <source>
        <dbReference type="ARBA" id="ARBA00023242"/>
    </source>
</evidence>
<name>A0A0B1PFF0_UNCNE</name>
<dbReference type="Pfam" id="PF05186">
    <property type="entry name" value="Dpy-30"/>
    <property type="match status" value="1"/>
</dbReference>
<keyword evidence="6" id="KW-1185">Reference proteome</keyword>
<protein>
    <submittedName>
        <fullName evidence="5">Putative dpy-30 domain-containing protein</fullName>
    </submittedName>
</protein>
<dbReference type="Gene3D" id="1.20.890.10">
    <property type="entry name" value="cAMP-dependent protein kinase regulatory subunit, dimerization-anchoring domain"/>
    <property type="match status" value="1"/>
</dbReference>
<dbReference type="Proteomes" id="UP000030854">
    <property type="component" value="Unassembled WGS sequence"/>
</dbReference>
<feature type="compositionally biased region" description="Polar residues" evidence="4">
    <location>
        <begin position="19"/>
        <end position="30"/>
    </location>
</feature>
<dbReference type="InterPro" id="IPR049629">
    <property type="entry name" value="DPY30_SDC1_DD"/>
</dbReference>
<dbReference type="EMBL" id="JNVN01000321">
    <property type="protein sequence ID" value="KHJ35621.1"/>
    <property type="molecule type" value="Genomic_DNA"/>
</dbReference>
<comment type="subcellular location">
    <subcellularLocation>
        <location evidence="1">Nucleus</location>
    </subcellularLocation>
</comment>
<dbReference type="GO" id="GO:0005634">
    <property type="term" value="C:nucleus"/>
    <property type="evidence" value="ECO:0007669"/>
    <property type="project" value="UniProtKB-SubCell"/>
</dbReference>
<dbReference type="AlphaFoldDB" id="A0A0B1PFF0"/>
<dbReference type="STRING" id="52586.A0A0B1PFF0"/>
<comment type="caution">
    <text evidence="5">The sequence shown here is derived from an EMBL/GenBank/DDBJ whole genome shotgun (WGS) entry which is preliminary data.</text>
</comment>
<evidence type="ECO:0000313" key="5">
    <source>
        <dbReference type="EMBL" id="KHJ35621.1"/>
    </source>
</evidence>
<gene>
    <name evidence="5" type="ORF">EV44_g0977</name>
</gene>
<feature type="region of interest" description="Disordered" evidence="4">
    <location>
        <begin position="1"/>
        <end position="30"/>
    </location>
</feature>
<evidence type="ECO:0000256" key="1">
    <source>
        <dbReference type="ARBA" id="ARBA00004123"/>
    </source>
</evidence>
<evidence type="ECO:0000313" key="6">
    <source>
        <dbReference type="Proteomes" id="UP000030854"/>
    </source>
</evidence>
<organism evidence="5 6">
    <name type="scientific">Uncinula necator</name>
    <name type="common">Grape powdery mildew</name>
    <dbReference type="NCBI Taxonomy" id="52586"/>
    <lineage>
        <taxon>Eukaryota</taxon>
        <taxon>Fungi</taxon>
        <taxon>Dikarya</taxon>
        <taxon>Ascomycota</taxon>
        <taxon>Pezizomycotina</taxon>
        <taxon>Leotiomycetes</taxon>
        <taxon>Erysiphales</taxon>
        <taxon>Erysiphaceae</taxon>
        <taxon>Erysiphe</taxon>
    </lineage>
</organism>
<evidence type="ECO:0000256" key="2">
    <source>
        <dbReference type="ARBA" id="ARBA00010849"/>
    </source>
</evidence>
<dbReference type="HOGENOM" id="CLU_1161883_0_0_1"/>
<keyword evidence="3" id="KW-0539">Nucleus</keyword>
<dbReference type="InterPro" id="IPR007858">
    <property type="entry name" value="Dpy-30_motif"/>
</dbReference>
<dbReference type="CDD" id="cd22965">
    <property type="entry name" value="DD_DPY30_SDC1"/>
    <property type="match status" value="1"/>
</dbReference>
<reference evidence="5 6" key="1">
    <citation type="journal article" date="2014" name="BMC Genomics">
        <title>Adaptive genomic structural variation in the grape powdery mildew pathogen, Erysiphe necator.</title>
        <authorList>
            <person name="Jones L."/>
            <person name="Riaz S."/>
            <person name="Morales-Cruz A."/>
            <person name="Amrine K.C."/>
            <person name="McGuire B."/>
            <person name="Gubler W.D."/>
            <person name="Walker M.A."/>
            <person name="Cantu D."/>
        </authorList>
    </citation>
    <scope>NUCLEOTIDE SEQUENCE [LARGE SCALE GENOMIC DNA]</scope>
    <source>
        <strain evidence="6">c</strain>
    </source>
</reference>
<comment type="similarity">
    <text evidence="2">Belongs to the dpy-30 family.</text>
</comment>
<accession>A0A0B1PFF0</accession>